<dbReference type="Proteomes" id="UP001551210">
    <property type="component" value="Unassembled WGS sequence"/>
</dbReference>
<protein>
    <submittedName>
        <fullName evidence="2">Uncharacterized protein</fullName>
    </submittedName>
</protein>
<organism evidence="2 3">
    <name type="scientific">Streptomyces exfoliatus</name>
    <name type="common">Streptomyces hydrogenans</name>
    <dbReference type="NCBI Taxonomy" id="1905"/>
    <lineage>
        <taxon>Bacteria</taxon>
        <taxon>Bacillati</taxon>
        <taxon>Actinomycetota</taxon>
        <taxon>Actinomycetes</taxon>
        <taxon>Kitasatosporales</taxon>
        <taxon>Streptomycetaceae</taxon>
        <taxon>Streptomyces</taxon>
    </lineage>
</organism>
<reference evidence="2 3" key="1">
    <citation type="submission" date="2024-06" db="EMBL/GenBank/DDBJ databases">
        <title>The Natural Products Discovery Center: Release of the First 8490 Sequenced Strains for Exploring Actinobacteria Biosynthetic Diversity.</title>
        <authorList>
            <person name="Kalkreuter E."/>
            <person name="Kautsar S.A."/>
            <person name="Yang D."/>
            <person name="Bader C.D."/>
            <person name="Teijaro C.N."/>
            <person name="Fluegel L."/>
            <person name="Davis C.M."/>
            <person name="Simpson J.R."/>
            <person name="Lauterbach L."/>
            <person name="Steele A.D."/>
            <person name="Gui C."/>
            <person name="Meng S."/>
            <person name="Li G."/>
            <person name="Viehrig K."/>
            <person name="Ye F."/>
            <person name="Su P."/>
            <person name="Kiefer A.F."/>
            <person name="Nichols A."/>
            <person name="Cepeda A.J."/>
            <person name="Yan W."/>
            <person name="Fan B."/>
            <person name="Jiang Y."/>
            <person name="Adhikari A."/>
            <person name="Zheng C.-J."/>
            <person name="Schuster L."/>
            <person name="Cowan T.M."/>
            <person name="Smanski M.J."/>
            <person name="Chevrette M.G."/>
            <person name="De Carvalho L.P.S."/>
            <person name="Shen B."/>
        </authorList>
    </citation>
    <scope>NUCLEOTIDE SEQUENCE [LARGE SCALE GENOMIC DNA]</scope>
    <source>
        <strain evidence="2 3">NPDC045705</strain>
    </source>
</reference>
<sequence>MGRLRTAVQTLAGMELPPDELLAHLDDLVLRLSEEEDGDTPPAAARPPSSAPPACTPSNELVRDSDGGVFLPDRGRGHAWAVRSETRPAMAR</sequence>
<feature type="region of interest" description="Disordered" evidence="1">
    <location>
        <begin position="33"/>
        <end position="92"/>
    </location>
</feature>
<proteinExistence type="predicted"/>
<gene>
    <name evidence="2" type="ORF">AB0A76_18390</name>
</gene>
<evidence type="ECO:0000313" key="3">
    <source>
        <dbReference type="Proteomes" id="UP001551210"/>
    </source>
</evidence>
<comment type="caution">
    <text evidence="2">The sequence shown here is derived from an EMBL/GenBank/DDBJ whole genome shotgun (WGS) entry which is preliminary data.</text>
</comment>
<dbReference type="EMBL" id="JBEZAM010000023">
    <property type="protein sequence ID" value="MEU7295162.1"/>
    <property type="molecule type" value="Genomic_DNA"/>
</dbReference>
<accession>A0ABV3CY68</accession>
<dbReference type="RefSeq" id="WP_359209204.1">
    <property type="nucleotide sequence ID" value="NZ_JBEZAM010000023.1"/>
</dbReference>
<name>A0ABV3CY68_STREX</name>
<keyword evidence="3" id="KW-1185">Reference proteome</keyword>
<evidence type="ECO:0000313" key="2">
    <source>
        <dbReference type="EMBL" id="MEU7295162.1"/>
    </source>
</evidence>
<evidence type="ECO:0000256" key="1">
    <source>
        <dbReference type="SAM" id="MobiDB-lite"/>
    </source>
</evidence>